<evidence type="ECO:0000256" key="5">
    <source>
        <dbReference type="ARBA" id="ARBA00022598"/>
    </source>
</evidence>
<dbReference type="InterPro" id="IPR018165">
    <property type="entry name" value="Ala-tRNA-synth_IIc_core"/>
</dbReference>
<dbReference type="GO" id="GO:0006419">
    <property type="term" value="P:alanyl-tRNA aminoacylation"/>
    <property type="evidence" value="ECO:0007669"/>
    <property type="project" value="InterPro"/>
</dbReference>
<gene>
    <name evidence="13" type="ORF">METZ01_LOCUS125795</name>
</gene>
<reference evidence="13" key="1">
    <citation type="submission" date="2018-05" db="EMBL/GenBank/DDBJ databases">
        <authorList>
            <person name="Lanie J.A."/>
            <person name="Ng W.-L."/>
            <person name="Kazmierczak K.M."/>
            <person name="Andrzejewski T.M."/>
            <person name="Davidsen T.M."/>
            <person name="Wayne K.J."/>
            <person name="Tettelin H."/>
            <person name="Glass J.I."/>
            <person name="Rusch D."/>
            <person name="Podicherti R."/>
            <person name="Tsui H.-C.T."/>
            <person name="Winkler M.E."/>
        </authorList>
    </citation>
    <scope>NUCLEOTIDE SEQUENCE</scope>
</reference>
<dbReference type="InterPro" id="IPR018163">
    <property type="entry name" value="Thr/Ala-tRNA-synth_IIc_edit"/>
</dbReference>
<dbReference type="InterPro" id="IPR012947">
    <property type="entry name" value="tRNA_SAD"/>
</dbReference>
<evidence type="ECO:0000256" key="11">
    <source>
        <dbReference type="SAM" id="Coils"/>
    </source>
</evidence>
<accession>A0A381Y8I0</accession>
<dbReference type="InterPro" id="IPR018164">
    <property type="entry name" value="Ala-tRNA-synth_IIc_N"/>
</dbReference>
<dbReference type="PANTHER" id="PTHR11777:SF9">
    <property type="entry name" value="ALANINE--TRNA LIGASE, CYTOPLASMIC"/>
    <property type="match status" value="1"/>
</dbReference>
<keyword evidence="4" id="KW-0820">tRNA-binding</keyword>
<dbReference type="FunFam" id="3.30.980.10:FF:000004">
    <property type="entry name" value="Alanine--tRNA ligase, cytoplasmic"/>
    <property type="match status" value="1"/>
</dbReference>
<dbReference type="Gene3D" id="2.40.30.130">
    <property type="match status" value="1"/>
</dbReference>
<keyword evidence="11" id="KW-0175">Coiled coil</keyword>
<dbReference type="SMART" id="SM00863">
    <property type="entry name" value="tRNA_SAD"/>
    <property type="match status" value="1"/>
</dbReference>
<dbReference type="GO" id="GO:0004813">
    <property type="term" value="F:alanine-tRNA ligase activity"/>
    <property type="evidence" value="ECO:0007669"/>
    <property type="project" value="UniProtKB-EC"/>
</dbReference>
<evidence type="ECO:0000256" key="2">
    <source>
        <dbReference type="ARBA" id="ARBA00013168"/>
    </source>
</evidence>
<dbReference type="SUPFAM" id="SSF55186">
    <property type="entry name" value="ThrRS/AlaRS common domain"/>
    <property type="match status" value="1"/>
</dbReference>
<dbReference type="InterPro" id="IPR050058">
    <property type="entry name" value="Ala-tRNA_ligase"/>
</dbReference>
<dbReference type="SUPFAM" id="SSF101353">
    <property type="entry name" value="Putative anticodon-binding domain of alanyl-tRNA synthetase (AlaRS)"/>
    <property type="match status" value="1"/>
</dbReference>
<evidence type="ECO:0000256" key="6">
    <source>
        <dbReference type="ARBA" id="ARBA00022741"/>
    </source>
</evidence>
<dbReference type="Pfam" id="PF01411">
    <property type="entry name" value="tRNA-synt_2c"/>
    <property type="match status" value="1"/>
</dbReference>
<keyword evidence="5" id="KW-0436">Ligase</keyword>
<evidence type="ECO:0000313" key="13">
    <source>
        <dbReference type="EMBL" id="SVA72941.1"/>
    </source>
</evidence>
<evidence type="ECO:0000256" key="1">
    <source>
        <dbReference type="ARBA" id="ARBA00008226"/>
    </source>
</evidence>
<evidence type="ECO:0000256" key="9">
    <source>
        <dbReference type="ARBA" id="ARBA00022917"/>
    </source>
</evidence>
<keyword evidence="6" id="KW-0547">Nucleotide-binding</keyword>
<feature type="domain" description="Alanyl-transfer RNA synthetases family profile" evidence="12">
    <location>
        <begin position="5"/>
        <end position="718"/>
    </location>
</feature>
<dbReference type="EMBL" id="UINC01017559">
    <property type="protein sequence ID" value="SVA72941.1"/>
    <property type="molecule type" value="Genomic_DNA"/>
</dbReference>
<dbReference type="SUPFAM" id="SSF50447">
    <property type="entry name" value="Translation proteins"/>
    <property type="match status" value="1"/>
</dbReference>
<sequence length="890" mass="98238">MVDIMTSDEIREEFLSFFECKGHLRVASSSLIPVGDPTLLLTIAGMNQFKPYFSGQQDPPNRRLTSAQKCFRTPDIDVVGDATHCTLFEMLGNFSIGDYFKQEAISYALEFVSDRLGLPIERFAVTIHESDDEAHELWKEVGVPDNRIFRFGDSDNWWGAPIHGDEGPCGPCSELHYDFGEHRGCLQNKCTPNCENRMVTGEQCNRYVELWNLVFMQFYHHSDGTRKPLPAPSIDTGMGLERATIIMQDAPNMYETDLFASMIAKVTKMTDVIYGKNLETDYAIRAVAEHCRSSTFLTADGVVPGNEGRGYVLRRVIRRAIRLGRKIGISKLFLSDMADSVIEKMGPSYPELTHNKDFIHTVLKLEEDRFQQAFENGHVMLEKAMEDTKTLTGDIVFRLWDTYGFPIELTQEIAAENDIEVDLEGFEREMEGQRARARASSQFDGDNARIKVYEDLGIGSTRFTGYESLIGSTVVVGLIKGTETVPDATDGDVIEVVLQETPFYSEGGGQVGDGGEIVGLTGRAEIIDTKEAVPELIVHYGKVTQGTIRVGDSVDTYVDTVRREDTARNHTATHMLHAALRQVLGPHVRQAGSLVTSDRLRFDFSHVKPVTDEEMWQIQFLVNERIRHNSDVIRSENTYSGAIEEGALAFFGDKYGETVRLIEIANGGRFSFEVCGGTHVNKTGEVGSVYVVGESSIGAGMRRIEAVSGRAAERLVWDRFNREERVANFLQTSPGELEERVTGLVEQLDMATEQLGNLEKKLSLQSAESLLDNVKEIAGVKVLAAETIASSADLLRSMGDWLKNKLGVGVVVLGAVVNENPMIVVMVTPDLVARGLDAAHIAREAAKAMGGGGGGRPESAQAGGRDAKKLHEALSLVPTIILASVKETKD</sequence>
<name>A0A381Y8I0_9ZZZZ</name>
<evidence type="ECO:0000256" key="7">
    <source>
        <dbReference type="ARBA" id="ARBA00022840"/>
    </source>
</evidence>
<proteinExistence type="inferred from homology"/>
<dbReference type="Gene3D" id="3.30.930.10">
    <property type="entry name" value="Bira Bifunctional Protein, Domain 2"/>
    <property type="match status" value="1"/>
</dbReference>
<keyword evidence="10" id="KW-0030">Aminoacyl-tRNA synthetase</keyword>
<evidence type="ECO:0000256" key="8">
    <source>
        <dbReference type="ARBA" id="ARBA00022884"/>
    </source>
</evidence>
<dbReference type="GO" id="GO:0005524">
    <property type="term" value="F:ATP binding"/>
    <property type="evidence" value="ECO:0007669"/>
    <property type="project" value="UniProtKB-KW"/>
</dbReference>
<dbReference type="InterPro" id="IPR045864">
    <property type="entry name" value="aa-tRNA-synth_II/BPL/LPL"/>
</dbReference>
<evidence type="ECO:0000256" key="4">
    <source>
        <dbReference type="ARBA" id="ARBA00022555"/>
    </source>
</evidence>
<evidence type="ECO:0000259" key="12">
    <source>
        <dbReference type="PROSITE" id="PS50860"/>
    </source>
</evidence>
<dbReference type="PROSITE" id="PS50860">
    <property type="entry name" value="AA_TRNA_LIGASE_II_ALA"/>
    <property type="match status" value="1"/>
</dbReference>
<dbReference type="GO" id="GO:0002161">
    <property type="term" value="F:aminoacyl-tRNA deacylase activity"/>
    <property type="evidence" value="ECO:0007669"/>
    <property type="project" value="TreeGrafter"/>
</dbReference>
<dbReference type="Pfam" id="PF07973">
    <property type="entry name" value="tRNA_SAD"/>
    <property type="match status" value="1"/>
</dbReference>
<dbReference type="EC" id="6.1.1.7" evidence="2"/>
<comment type="similarity">
    <text evidence="1">Belongs to the class-II aminoacyl-tRNA synthetase family.</text>
</comment>
<dbReference type="PRINTS" id="PR00980">
    <property type="entry name" value="TRNASYNTHALA"/>
</dbReference>
<keyword evidence="9" id="KW-0648">Protein biosynthesis</keyword>
<dbReference type="GO" id="GO:0005829">
    <property type="term" value="C:cytosol"/>
    <property type="evidence" value="ECO:0007669"/>
    <property type="project" value="TreeGrafter"/>
</dbReference>
<evidence type="ECO:0000256" key="3">
    <source>
        <dbReference type="ARBA" id="ARBA00017959"/>
    </source>
</evidence>
<dbReference type="InterPro" id="IPR018162">
    <property type="entry name" value="Ala-tRNA-ligase_IIc_anticod-bd"/>
</dbReference>
<keyword evidence="8" id="KW-0694">RNA-binding</keyword>
<organism evidence="13">
    <name type="scientific">marine metagenome</name>
    <dbReference type="NCBI Taxonomy" id="408172"/>
    <lineage>
        <taxon>unclassified sequences</taxon>
        <taxon>metagenomes</taxon>
        <taxon>ecological metagenomes</taxon>
    </lineage>
</organism>
<dbReference type="PANTHER" id="PTHR11777">
    <property type="entry name" value="ALANYL-TRNA SYNTHETASE"/>
    <property type="match status" value="1"/>
</dbReference>
<protein>
    <recommendedName>
        <fullName evidence="3">Alanine--tRNA ligase</fullName>
        <ecNumber evidence="2">6.1.1.7</ecNumber>
    </recommendedName>
</protein>
<dbReference type="InterPro" id="IPR002318">
    <property type="entry name" value="Ala-tRNA-lgiase_IIc"/>
</dbReference>
<dbReference type="GO" id="GO:0000049">
    <property type="term" value="F:tRNA binding"/>
    <property type="evidence" value="ECO:0007669"/>
    <property type="project" value="UniProtKB-KW"/>
</dbReference>
<dbReference type="CDD" id="cd00673">
    <property type="entry name" value="AlaRS_core"/>
    <property type="match status" value="1"/>
</dbReference>
<evidence type="ECO:0000256" key="10">
    <source>
        <dbReference type="ARBA" id="ARBA00023146"/>
    </source>
</evidence>
<feature type="coiled-coil region" evidence="11">
    <location>
        <begin position="741"/>
        <end position="768"/>
    </location>
</feature>
<dbReference type="SUPFAM" id="SSF55681">
    <property type="entry name" value="Class II aaRS and biotin synthetases"/>
    <property type="match status" value="1"/>
</dbReference>
<dbReference type="NCBIfam" id="TIGR00344">
    <property type="entry name" value="alaS"/>
    <property type="match status" value="1"/>
</dbReference>
<dbReference type="InterPro" id="IPR003156">
    <property type="entry name" value="DHHA1_dom"/>
</dbReference>
<dbReference type="Gene3D" id="3.30.980.10">
    <property type="entry name" value="Threonyl-trna Synthetase, Chain A, domain 2"/>
    <property type="match status" value="1"/>
</dbReference>
<dbReference type="Gene3D" id="3.10.310.40">
    <property type="match status" value="1"/>
</dbReference>
<dbReference type="HAMAP" id="MF_00036_B">
    <property type="entry name" value="Ala_tRNA_synth_B"/>
    <property type="match status" value="1"/>
</dbReference>
<dbReference type="InterPro" id="IPR023033">
    <property type="entry name" value="Ala_tRNA_ligase_euk/bac"/>
</dbReference>
<dbReference type="Gene3D" id="3.30.54.20">
    <property type="match status" value="1"/>
</dbReference>
<dbReference type="Pfam" id="PF02272">
    <property type="entry name" value="DHHA1"/>
    <property type="match status" value="1"/>
</dbReference>
<keyword evidence="7" id="KW-0067">ATP-binding</keyword>
<dbReference type="InterPro" id="IPR009000">
    <property type="entry name" value="Transl_B-barrel_sf"/>
</dbReference>
<dbReference type="FunFam" id="3.10.310.40:FF:000001">
    <property type="entry name" value="Alanine--tRNA ligase"/>
    <property type="match status" value="1"/>
</dbReference>
<dbReference type="AlphaFoldDB" id="A0A381Y8I0"/>